<gene>
    <name evidence="10" type="ORF">C6Y45_09655</name>
</gene>
<feature type="transmembrane region" description="Helical" evidence="7">
    <location>
        <begin position="192"/>
        <end position="212"/>
    </location>
</feature>
<dbReference type="GO" id="GO:0055085">
    <property type="term" value="P:transmembrane transport"/>
    <property type="evidence" value="ECO:0007669"/>
    <property type="project" value="InterPro"/>
</dbReference>
<keyword evidence="2 7" id="KW-0813">Transport</keyword>
<dbReference type="Proteomes" id="UP000240509">
    <property type="component" value="Unassembled WGS sequence"/>
</dbReference>
<accession>A0A2T4U5R9</accession>
<dbReference type="RefSeq" id="WP_107585016.1">
    <property type="nucleotide sequence ID" value="NZ_PZJJ01000014.1"/>
</dbReference>
<keyword evidence="5 7" id="KW-1133">Transmembrane helix</keyword>
<dbReference type="AlphaFoldDB" id="A0A2T4U5R9"/>
<evidence type="ECO:0000256" key="2">
    <source>
        <dbReference type="ARBA" id="ARBA00022448"/>
    </source>
</evidence>
<feature type="transmembrane region" description="Helical" evidence="7">
    <location>
        <begin position="102"/>
        <end position="125"/>
    </location>
</feature>
<dbReference type="PANTHER" id="PTHR30193">
    <property type="entry name" value="ABC TRANSPORTER PERMEASE PROTEIN"/>
    <property type="match status" value="1"/>
</dbReference>
<evidence type="ECO:0000256" key="5">
    <source>
        <dbReference type="ARBA" id="ARBA00022989"/>
    </source>
</evidence>
<evidence type="ECO:0000259" key="9">
    <source>
        <dbReference type="PROSITE" id="PS50928"/>
    </source>
</evidence>
<reference evidence="10 11" key="1">
    <citation type="submission" date="2018-03" db="EMBL/GenBank/DDBJ databases">
        <title>Alkalicoccus saliphilus sp. nov., isolated from a mineral pool.</title>
        <authorList>
            <person name="Zhao B."/>
        </authorList>
    </citation>
    <scope>NUCLEOTIDE SEQUENCE [LARGE SCALE GENOMIC DNA]</scope>
    <source>
        <strain evidence="10 11">6AG</strain>
    </source>
</reference>
<evidence type="ECO:0000256" key="8">
    <source>
        <dbReference type="SAM" id="MobiDB-lite"/>
    </source>
</evidence>
<dbReference type="OrthoDB" id="9785347at2"/>
<evidence type="ECO:0000256" key="6">
    <source>
        <dbReference type="ARBA" id="ARBA00023136"/>
    </source>
</evidence>
<dbReference type="PROSITE" id="PS50928">
    <property type="entry name" value="ABC_TM1"/>
    <property type="match status" value="1"/>
</dbReference>
<dbReference type="CDD" id="cd06261">
    <property type="entry name" value="TM_PBP2"/>
    <property type="match status" value="1"/>
</dbReference>
<feature type="domain" description="ABC transmembrane type-1" evidence="9">
    <location>
        <begin position="102"/>
        <end position="316"/>
    </location>
</feature>
<name>A0A2T4U5R9_9BACI</name>
<dbReference type="Pfam" id="PF00528">
    <property type="entry name" value="BPD_transp_1"/>
    <property type="match status" value="1"/>
</dbReference>
<keyword evidence="11" id="KW-1185">Reference proteome</keyword>
<dbReference type="PANTHER" id="PTHR30193:SF37">
    <property type="entry name" value="INNER MEMBRANE ABC TRANSPORTER PERMEASE PROTEIN YCJO"/>
    <property type="match status" value="1"/>
</dbReference>
<evidence type="ECO:0000313" key="10">
    <source>
        <dbReference type="EMBL" id="PTL38747.1"/>
    </source>
</evidence>
<organism evidence="10 11">
    <name type="scientific">Alkalicoccus saliphilus</name>
    <dbReference type="NCBI Taxonomy" id="200989"/>
    <lineage>
        <taxon>Bacteria</taxon>
        <taxon>Bacillati</taxon>
        <taxon>Bacillota</taxon>
        <taxon>Bacilli</taxon>
        <taxon>Bacillales</taxon>
        <taxon>Bacillaceae</taxon>
        <taxon>Alkalicoccus</taxon>
    </lineage>
</organism>
<evidence type="ECO:0000256" key="3">
    <source>
        <dbReference type="ARBA" id="ARBA00022475"/>
    </source>
</evidence>
<dbReference type="SUPFAM" id="SSF161098">
    <property type="entry name" value="MetI-like"/>
    <property type="match status" value="1"/>
</dbReference>
<protein>
    <submittedName>
        <fullName evidence="10">Cytochrome C biogenesis protein</fullName>
    </submittedName>
</protein>
<evidence type="ECO:0000256" key="4">
    <source>
        <dbReference type="ARBA" id="ARBA00022692"/>
    </source>
</evidence>
<feature type="transmembrane region" description="Helical" evidence="7">
    <location>
        <begin position="137"/>
        <end position="161"/>
    </location>
</feature>
<evidence type="ECO:0000256" key="1">
    <source>
        <dbReference type="ARBA" id="ARBA00004651"/>
    </source>
</evidence>
<feature type="transmembrane region" description="Helical" evidence="7">
    <location>
        <begin position="46"/>
        <end position="72"/>
    </location>
</feature>
<feature type="region of interest" description="Disordered" evidence="8">
    <location>
        <begin position="1"/>
        <end position="30"/>
    </location>
</feature>
<dbReference type="Gene3D" id="1.10.3720.10">
    <property type="entry name" value="MetI-like"/>
    <property type="match status" value="1"/>
</dbReference>
<keyword evidence="4 7" id="KW-0812">Transmembrane</keyword>
<dbReference type="EMBL" id="PZJJ01000014">
    <property type="protein sequence ID" value="PTL38747.1"/>
    <property type="molecule type" value="Genomic_DNA"/>
</dbReference>
<dbReference type="InterPro" id="IPR051393">
    <property type="entry name" value="ABC_transporter_permease"/>
</dbReference>
<feature type="transmembrane region" description="Helical" evidence="7">
    <location>
        <begin position="294"/>
        <end position="319"/>
    </location>
</feature>
<keyword evidence="3" id="KW-1003">Cell membrane</keyword>
<sequence length="332" mass="37232">MSNTLRKEINTGAEEHDGETENNVKKPKKPKKRLFSQKQKDMASGYLFISPFYLLFAVFGVFPILFSFYLAFFRWDGLGEMEFVGLNNFNIIFNDPLFWKSLYNTIIIGLMGTAPQLIAALLLAFALNSVLIKYKSVFRLAVFLPYVTSIVAVAIIFSVIFSNQESGLVNSFLGVFGIDPITWTRSEWGAKVAISAMIFWRWVGYNTIIYLAGMQAIPNDLYEAAKIDGATLRQQIWHITIPMLKPFIIFTVFTATIGALQIFAEPHIFQGRGGRPEGISIVLYLYREAFGSNFFGTASATAIVLFFIIIVFSAANLLLVNRIGRSGKVGEK</sequence>
<comment type="similarity">
    <text evidence="7">Belongs to the binding-protein-dependent transport system permease family.</text>
</comment>
<proteinExistence type="inferred from homology"/>
<evidence type="ECO:0000313" key="11">
    <source>
        <dbReference type="Proteomes" id="UP000240509"/>
    </source>
</evidence>
<feature type="compositionally biased region" description="Basic and acidic residues" evidence="8">
    <location>
        <begin position="1"/>
        <end position="15"/>
    </location>
</feature>
<comment type="caution">
    <text evidence="10">The sequence shown here is derived from an EMBL/GenBank/DDBJ whole genome shotgun (WGS) entry which is preliminary data.</text>
</comment>
<dbReference type="InterPro" id="IPR035906">
    <property type="entry name" value="MetI-like_sf"/>
</dbReference>
<comment type="subcellular location">
    <subcellularLocation>
        <location evidence="1 7">Cell membrane</location>
        <topology evidence="1 7">Multi-pass membrane protein</topology>
    </subcellularLocation>
</comment>
<keyword evidence="6 7" id="KW-0472">Membrane</keyword>
<feature type="transmembrane region" description="Helical" evidence="7">
    <location>
        <begin position="243"/>
        <end position="264"/>
    </location>
</feature>
<dbReference type="GO" id="GO:0005886">
    <property type="term" value="C:plasma membrane"/>
    <property type="evidence" value="ECO:0007669"/>
    <property type="project" value="UniProtKB-SubCell"/>
</dbReference>
<dbReference type="InterPro" id="IPR000515">
    <property type="entry name" value="MetI-like"/>
</dbReference>
<evidence type="ECO:0000256" key="7">
    <source>
        <dbReference type="RuleBase" id="RU363032"/>
    </source>
</evidence>